<dbReference type="InterPro" id="IPR031259">
    <property type="entry name" value="ILBP"/>
</dbReference>
<dbReference type="InterPro" id="IPR000463">
    <property type="entry name" value="Fatty_acid-bd"/>
</dbReference>
<evidence type="ECO:0000313" key="3">
    <source>
        <dbReference type="EMBL" id="DBA29419.1"/>
    </source>
</evidence>
<gene>
    <name evidence="3" type="ORF">GDO54_009644</name>
</gene>
<evidence type="ECO:0000259" key="2">
    <source>
        <dbReference type="PROSITE" id="PS51196"/>
    </source>
</evidence>
<comment type="similarity">
    <text evidence="1">Belongs to the calycin superfamily. Fatty-acid binding protein (FABP) family.</text>
</comment>
<proteinExistence type="inferred from homology"/>
<reference evidence="3" key="1">
    <citation type="thesis" date="2020" institute="ProQuest LLC" country="789 East Eisenhower Parkway, Ann Arbor, MI, USA">
        <title>Comparative Genomics and Chromosome Evolution.</title>
        <authorList>
            <person name="Mudd A.B."/>
        </authorList>
    </citation>
    <scope>NUCLEOTIDE SEQUENCE</scope>
    <source>
        <strain evidence="3">1538</strain>
        <tissue evidence="3">Blood</tissue>
    </source>
</reference>
<sequence>MVFSGTYELQSQENFEAFMKAIGLPDDIIQKGKDVKSVTEILQNGNHFVITVTTGPRVQRTEFTIGEETEIETLNGEKVKSTFNLEDGKLVVKLKGVTSVTEISGDSLINVSFA</sequence>
<comment type="caution">
    <text evidence="3">The sequence shown here is derived from an EMBL/GenBank/DDBJ whole genome shotgun (WGS) entry which is preliminary data.</text>
</comment>
<protein>
    <recommendedName>
        <fullName evidence="2">SecA family profile domain-containing protein</fullName>
    </recommendedName>
</protein>
<dbReference type="EMBL" id="DYDO01000003">
    <property type="protein sequence ID" value="DBA29419.1"/>
    <property type="molecule type" value="Genomic_DNA"/>
</dbReference>
<dbReference type="PROSITE" id="PS51196">
    <property type="entry name" value="SECA_MOTOR_DEAD"/>
    <property type="match status" value="1"/>
</dbReference>
<evidence type="ECO:0000256" key="1">
    <source>
        <dbReference type="ARBA" id="ARBA00008390"/>
    </source>
</evidence>
<name>A0AAV3APK9_PYXAD</name>
<keyword evidence="4" id="KW-1185">Reference proteome</keyword>
<dbReference type="SUPFAM" id="SSF50814">
    <property type="entry name" value="Lipocalins"/>
    <property type="match status" value="1"/>
</dbReference>
<accession>A0AAV3APK9</accession>
<dbReference type="PROSITE" id="PS00214">
    <property type="entry name" value="FABP"/>
    <property type="match status" value="1"/>
</dbReference>
<evidence type="ECO:0000313" key="4">
    <source>
        <dbReference type="Proteomes" id="UP001181693"/>
    </source>
</evidence>
<dbReference type="Pfam" id="PF14651">
    <property type="entry name" value="Lipocalin_7"/>
    <property type="match status" value="1"/>
</dbReference>
<organism evidence="3 4">
    <name type="scientific">Pyxicephalus adspersus</name>
    <name type="common">African bullfrog</name>
    <dbReference type="NCBI Taxonomy" id="30357"/>
    <lineage>
        <taxon>Eukaryota</taxon>
        <taxon>Metazoa</taxon>
        <taxon>Chordata</taxon>
        <taxon>Craniata</taxon>
        <taxon>Vertebrata</taxon>
        <taxon>Euteleostomi</taxon>
        <taxon>Amphibia</taxon>
        <taxon>Batrachia</taxon>
        <taxon>Anura</taxon>
        <taxon>Neobatrachia</taxon>
        <taxon>Ranoidea</taxon>
        <taxon>Pyxicephalidae</taxon>
        <taxon>Pyxicephalinae</taxon>
        <taxon>Pyxicephalus</taxon>
    </lineage>
</organism>
<dbReference type="InterPro" id="IPR014018">
    <property type="entry name" value="SecA_motor_DEAD"/>
</dbReference>
<dbReference type="GO" id="GO:0008289">
    <property type="term" value="F:lipid binding"/>
    <property type="evidence" value="ECO:0007669"/>
    <property type="project" value="InterPro"/>
</dbReference>
<dbReference type="PANTHER" id="PTHR11955">
    <property type="entry name" value="FATTY ACID BINDING PROTEIN"/>
    <property type="match status" value="1"/>
</dbReference>
<dbReference type="PRINTS" id="PR00178">
    <property type="entry name" value="FATTYACIDBP"/>
</dbReference>
<feature type="domain" description="SecA family profile" evidence="2">
    <location>
        <begin position="1"/>
        <end position="114"/>
    </location>
</feature>
<dbReference type="AlphaFoldDB" id="A0AAV3APK9"/>
<dbReference type="Gene3D" id="2.40.128.20">
    <property type="match status" value="1"/>
</dbReference>
<dbReference type="InterPro" id="IPR012674">
    <property type="entry name" value="Calycin"/>
</dbReference>
<dbReference type="Proteomes" id="UP001181693">
    <property type="component" value="Unassembled WGS sequence"/>
</dbReference>